<feature type="region of interest" description="Disordered" evidence="1">
    <location>
        <begin position="170"/>
        <end position="191"/>
    </location>
</feature>
<protein>
    <submittedName>
        <fullName evidence="2">Uncharacterized protein</fullName>
    </submittedName>
</protein>
<accession>A0A0E0Q0N4</accession>
<proteinExistence type="predicted"/>
<dbReference type="Proteomes" id="UP000008022">
    <property type="component" value="Unassembled WGS sequence"/>
</dbReference>
<feature type="region of interest" description="Disordered" evidence="1">
    <location>
        <begin position="1"/>
        <end position="39"/>
    </location>
</feature>
<organism evidence="2 3">
    <name type="scientific">Oryza rufipogon</name>
    <name type="common">Brownbeard rice</name>
    <name type="synonym">Asian wild rice</name>
    <dbReference type="NCBI Taxonomy" id="4529"/>
    <lineage>
        <taxon>Eukaryota</taxon>
        <taxon>Viridiplantae</taxon>
        <taxon>Streptophyta</taxon>
        <taxon>Embryophyta</taxon>
        <taxon>Tracheophyta</taxon>
        <taxon>Spermatophyta</taxon>
        <taxon>Magnoliopsida</taxon>
        <taxon>Liliopsida</taxon>
        <taxon>Poales</taxon>
        <taxon>Poaceae</taxon>
        <taxon>BOP clade</taxon>
        <taxon>Oryzoideae</taxon>
        <taxon>Oryzeae</taxon>
        <taxon>Oryzinae</taxon>
        <taxon>Oryza</taxon>
    </lineage>
</organism>
<dbReference type="EnsemblPlants" id="ORUFI06G24010.1">
    <property type="protein sequence ID" value="ORUFI06G24010.1"/>
    <property type="gene ID" value="ORUFI06G24010"/>
</dbReference>
<dbReference type="AlphaFoldDB" id="A0A0E0Q0N4"/>
<sequence length="295" mass="31846">MSILRRVGPPGKQEANRSRPRSRKRDGNTEVGTGKPHPHTHCVTYGLLGHDRTSSSLGSWVCMGLCHRRLSRSHPPTATHAPHHTVATGTPPLLYILLPQLAALFPWAAWTAGDGEIGSVGARDGGSSSKTPTHVLLQLVAFLPWPDTDELLSLSVKLLLLQTEVVRSGDDDELGGAERERKQDPTSGSQDLASTALATTQLVMVASLATSAALHEVWRRRTGPHLTQHAARPVPHSALTNVYPNFDEEPVALFGSTVFRLGAQMCAWHGIPDVDGRGRTSSTRTINGIRWADTS</sequence>
<name>A0A0E0Q0N4_ORYRU</name>
<dbReference type="HOGENOM" id="CLU_944554_0_0_1"/>
<reference evidence="3" key="1">
    <citation type="submission" date="2013-06" db="EMBL/GenBank/DDBJ databases">
        <authorList>
            <person name="Zhao Q."/>
        </authorList>
    </citation>
    <scope>NUCLEOTIDE SEQUENCE</scope>
    <source>
        <strain evidence="3">cv. W1943</strain>
    </source>
</reference>
<reference evidence="2" key="2">
    <citation type="submission" date="2015-06" db="UniProtKB">
        <authorList>
            <consortium name="EnsemblPlants"/>
        </authorList>
    </citation>
    <scope>IDENTIFICATION</scope>
</reference>
<evidence type="ECO:0000313" key="2">
    <source>
        <dbReference type="EnsemblPlants" id="ORUFI06G24010.1"/>
    </source>
</evidence>
<evidence type="ECO:0000313" key="3">
    <source>
        <dbReference type="Proteomes" id="UP000008022"/>
    </source>
</evidence>
<evidence type="ECO:0000256" key="1">
    <source>
        <dbReference type="SAM" id="MobiDB-lite"/>
    </source>
</evidence>
<keyword evidence="3" id="KW-1185">Reference proteome</keyword>
<dbReference type="Gramene" id="ORUFI06G24010.1">
    <property type="protein sequence ID" value="ORUFI06G24010.1"/>
    <property type="gene ID" value="ORUFI06G24010"/>
</dbReference>